<dbReference type="GO" id="GO:0043565">
    <property type="term" value="F:sequence-specific DNA binding"/>
    <property type="evidence" value="ECO:0007669"/>
    <property type="project" value="InterPro"/>
</dbReference>
<organism evidence="5 6">
    <name type="scientific">Thalassovita taeanensis</name>
    <dbReference type="NCBI Taxonomy" id="657014"/>
    <lineage>
        <taxon>Bacteria</taxon>
        <taxon>Pseudomonadati</taxon>
        <taxon>Pseudomonadota</taxon>
        <taxon>Alphaproteobacteria</taxon>
        <taxon>Rhodobacterales</taxon>
        <taxon>Roseobacteraceae</taxon>
        <taxon>Thalassovita</taxon>
    </lineage>
</organism>
<dbReference type="InterPro" id="IPR009057">
    <property type="entry name" value="Homeodomain-like_sf"/>
</dbReference>
<keyword evidence="1" id="KW-0805">Transcription regulation</keyword>
<evidence type="ECO:0000256" key="2">
    <source>
        <dbReference type="ARBA" id="ARBA00023125"/>
    </source>
</evidence>
<keyword evidence="2" id="KW-0238">DNA-binding</keyword>
<dbReference type="Gene3D" id="1.10.10.60">
    <property type="entry name" value="Homeodomain-like"/>
    <property type="match status" value="1"/>
</dbReference>
<dbReference type="InterPro" id="IPR018060">
    <property type="entry name" value="HTH_AraC"/>
</dbReference>
<dbReference type="Proteomes" id="UP000198634">
    <property type="component" value="Unassembled WGS sequence"/>
</dbReference>
<name>A0A1H8ZKK9_9RHOB</name>
<dbReference type="GO" id="GO:0003700">
    <property type="term" value="F:DNA-binding transcription factor activity"/>
    <property type="evidence" value="ECO:0007669"/>
    <property type="project" value="InterPro"/>
</dbReference>
<evidence type="ECO:0000313" key="5">
    <source>
        <dbReference type="EMBL" id="SEP64268.1"/>
    </source>
</evidence>
<evidence type="ECO:0000256" key="3">
    <source>
        <dbReference type="ARBA" id="ARBA00023163"/>
    </source>
</evidence>
<dbReference type="SUPFAM" id="SSF46689">
    <property type="entry name" value="Homeodomain-like"/>
    <property type="match status" value="1"/>
</dbReference>
<keyword evidence="6" id="KW-1185">Reference proteome</keyword>
<feature type="domain" description="HTH araC/xylS-type" evidence="4">
    <location>
        <begin position="122"/>
        <end position="220"/>
    </location>
</feature>
<dbReference type="Pfam" id="PF12833">
    <property type="entry name" value="HTH_18"/>
    <property type="match status" value="1"/>
</dbReference>
<evidence type="ECO:0000256" key="1">
    <source>
        <dbReference type="ARBA" id="ARBA00023015"/>
    </source>
</evidence>
<dbReference type="PANTHER" id="PTHR43280">
    <property type="entry name" value="ARAC-FAMILY TRANSCRIPTIONAL REGULATOR"/>
    <property type="match status" value="1"/>
</dbReference>
<accession>A0A1H8ZKK9</accession>
<dbReference type="SMART" id="SM00342">
    <property type="entry name" value="HTH_ARAC"/>
    <property type="match status" value="1"/>
</dbReference>
<evidence type="ECO:0000313" key="6">
    <source>
        <dbReference type="Proteomes" id="UP000198634"/>
    </source>
</evidence>
<keyword evidence="3" id="KW-0804">Transcription</keyword>
<evidence type="ECO:0000259" key="4">
    <source>
        <dbReference type="PROSITE" id="PS01124"/>
    </source>
</evidence>
<gene>
    <name evidence="5" type="ORF">SAMN04488092_101463</name>
</gene>
<dbReference type="PANTHER" id="PTHR43280:SF32">
    <property type="entry name" value="TRANSCRIPTIONAL REGULATORY PROTEIN"/>
    <property type="match status" value="1"/>
</dbReference>
<protein>
    <submittedName>
        <fullName evidence="5">Transcriptional regulator, AraC family</fullName>
    </submittedName>
</protein>
<dbReference type="STRING" id="657014.SAMN04488092_101463"/>
<dbReference type="PROSITE" id="PS01124">
    <property type="entry name" value="HTH_ARAC_FAMILY_2"/>
    <property type="match status" value="1"/>
</dbReference>
<reference evidence="5 6" key="1">
    <citation type="submission" date="2016-10" db="EMBL/GenBank/DDBJ databases">
        <authorList>
            <person name="de Groot N.N."/>
        </authorList>
    </citation>
    <scope>NUCLEOTIDE SEQUENCE [LARGE SCALE GENOMIC DNA]</scope>
    <source>
        <strain evidence="5 6">DSM 22007</strain>
    </source>
</reference>
<sequence length="229" mass="24732">MLQGLRRGIGPHNAIFIPAGTLFSLDLGKTGFGLAVQIPLNHGLPLPEDAVLLRVRDVQAQAEITGRLDTLQREISTARPFRHHAVTAHAILLAVCLRRQLGLQPADQSEDKRPTAAHRLVAAFCALVSRDYRSGKPMADYATMLGVTPTHLTRSCKDCCGMTAADLLTLRSLCAARDMIETTDLPLKDIGEALGFGSAAYFSRFVQHHTGSSPSALRKKAVPSTVTSR</sequence>
<proteinExistence type="predicted"/>
<dbReference type="AlphaFoldDB" id="A0A1H8ZKK9"/>
<dbReference type="EMBL" id="FOEP01000001">
    <property type="protein sequence ID" value="SEP64268.1"/>
    <property type="molecule type" value="Genomic_DNA"/>
</dbReference>